<reference evidence="1 2" key="1">
    <citation type="submission" date="2019-05" db="EMBL/GenBank/DDBJ databases">
        <title>Another draft genome of Portunus trituberculatus and its Hox gene families provides insights of decapod evolution.</title>
        <authorList>
            <person name="Jeong J.-H."/>
            <person name="Song I."/>
            <person name="Kim S."/>
            <person name="Choi T."/>
            <person name="Kim D."/>
            <person name="Ryu S."/>
            <person name="Kim W."/>
        </authorList>
    </citation>
    <scope>NUCLEOTIDE SEQUENCE [LARGE SCALE GENOMIC DNA]</scope>
    <source>
        <tissue evidence="1">Muscle</tissue>
    </source>
</reference>
<dbReference type="Proteomes" id="UP000324222">
    <property type="component" value="Unassembled WGS sequence"/>
</dbReference>
<proteinExistence type="predicted"/>
<gene>
    <name evidence="1" type="ORF">E2C01_099805</name>
</gene>
<keyword evidence="2" id="KW-1185">Reference proteome</keyword>
<accession>A0A5B7K1A4</accession>
<comment type="caution">
    <text evidence="1">The sequence shown here is derived from an EMBL/GenBank/DDBJ whole genome shotgun (WGS) entry which is preliminary data.</text>
</comment>
<protein>
    <submittedName>
        <fullName evidence="1">Uncharacterized protein</fullName>
    </submittedName>
</protein>
<dbReference type="EMBL" id="VSRR010139537">
    <property type="protein sequence ID" value="MPD04132.1"/>
    <property type="molecule type" value="Genomic_DNA"/>
</dbReference>
<organism evidence="1 2">
    <name type="scientific">Portunus trituberculatus</name>
    <name type="common">Swimming crab</name>
    <name type="synonym">Neptunus trituberculatus</name>
    <dbReference type="NCBI Taxonomy" id="210409"/>
    <lineage>
        <taxon>Eukaryota</taxon>
        <taxon>Metazoa</taxon>
        <taxon>Ecdysozoa</taxon>
        <taxon>Arthropoda</taxon>
        <taxon>Crustacea</taxon>
        <taxon>Multicrustacea</taxon>
        <taxon>Malacostraca</taxon>
        <taxon>Eumalacostraca</taxon>
        <taxon>Eucarida</taxon>
        <taxon>Decapoda</taxon>
        <taxon>Pleocyemata</taxon>
        <taxon>Brachyura</taxon>
        <taxon>Eubrachyura</taxon>
        <taxon>Portunoidea</taxon>
        <taxon>Portunidae</taxon>
        <taxon>Portuninae</taxon>
        <taxon>Portunus</taxon>
    </lineage>
</organism>
<dbReference type="AlphaFoldDB" id="A0A5B7K1A4"/>
<evidence type="ECO:0000313" key="2">
    <source>
        <dbReference type="Proteomes" id="UP000324222"/>
    </source>
</evidence>
<evidence type="ECO:0000313" key="1">
    <source>
        <dbReference type="EMBL" id="MPD04132.1"/>
    </source>
</evidence>
<name>A0A5B7K1A4_PORTR</name>
<sequence>MLFSNPLGVAMHLDPIHSNISYPTTPFRRGKVYFDSIPKNTFYIDTPPRRGTIFHTILVSEVRLHLFIVVPILGPISTPKLILGVTTKNLHGYHGDM</sequence>